<dbReference type="InterPro" id="IPR032675">
    <property type="entry name" value="LRR_dom_sf"/>
</dbReference>
<name>A0A550CGX6_9AGAR</name>
<dbReference type="Gene3D" id="3.80.10.10">
    <property type="entry name" value="Ribonuclease Inhibitor"/>
    <property type="match status" value="1"/>
</dbReference>
<evidence type="ECO:0000256" key="1">
    <source>
        <dbReference type="SAM" id="MobiDB-lite"/>
    </source>
</evidence>
<accession>A0A550CGX6</accession>
<dbReference type="STRING" id="97359.A0A550CGX6"/>
<reference evidence="2 3" key="1">
    <citation type="journal article" date="2019" name="New Phytol.">
        <title>Comparative genomics reveals unique wood-decay strategies and fruiting body development in the Schizophyllaceae.</title>
        <authorList>
            <person name="Almasi E."/>
            <person name="Sahu N."/>
            <person name="Krizsan K."/>
            <person name="Balint B."/>
            <person name="Kovacs G.M."/>
            <person name="Kiss B."/>
            <person name="Cseklye J."/>
            <person name="Drula E."/>
            <person name="Henrissat B."/>
            <person name="Nagy I."/>
            <person name="Chovatia M."/>
            <person name="Adam C."/>
            <person name="LaButti K."/>
            <person name="Lipzen A."/>
            <person name="Riley R."/>
            <person name="Grigoriev I.V."/>
            <person name="Nagy L.G."/>
        </authorList>
    </citation>
    <scope>NUCLEOTIDE SEQUENCE [LARGE SCALE GENOMIC DNA]</scope>
    <source>
        <strain evidence="2 3">NL-1724</strain>
    </source>
</reference>
<protein>
    <submittedName>
        <fullName evidence="2">Uncharacterized protein</fullName>
    </submittedName>
</protein>
<dbReference type="EMBL" id="VDMD01000008">
    <property type="protein sequence ID" value="TRM64058.1"/>
    <property type="molecule type" value="Genomic_DNA"/>
</dbReference>
<organism evidence="2 3">
    <name type="scientific">Schizophyllum amplum</name>
    <dbReference type="NCBI Taxonomy" id="97359"/>
    <lineage>
        <taxon>Eukaryota</taxon>
        <taxon>Fungi</taxon>
        <taxon>Dikarya</taxon>
        <taxon>Basidiomycota</taxon>
        <taxon>Agaricomycotina</taxon>
        <taxon>Agaricomycetes</taxon>
        <taxon>Agaricomycetidae</taxon>
        <taxon>Agaricales</taxon>
        <taxon>Schizophyllaceae</taxon>
        <taxon>Schizophyllum</taxon>
    </lineage>
</organism>
<dbReference type="OrthoDB" id="2269034at2759"/>
<keyword evidence="3" id="KW-1185">Reference proteome</keyword>
<dbReference type="Gene3D" id="1.20.1280.50">
    <property type="match status" value="1"/>
</dbReference>
<dbReference type="AlphaFoldDB" id="A0A550CGX6"/>
<sequence length="498" mass="55448">MPQIPMLVSNLAQEDTDSDRGLPASGAPDRAPLLLNPVLNATSIFRLPSEILSELFLHALPDHWPSALAGRRPLYLAQVCRHWREVAHQTPQIWSTITINDEHNPPAAYETEILEELARTGATPLAVYIDMANDGDHLGHPLRWPPGPWSACGLYFLPPSAFTPNHRLSFPHLRHIGLAMDPPDPEVACSPPLHFFTDALHVDSLQLHYCRKPPSRLVLPPTWALAALSITFNDVIFDRRTLRSLRLSNQFYGRFPPLNEHVLFPALEYLYLDDAGIQICRLIVAPNLRGVRLSGRTVASEDLGNEITAFEILLDRSSGCPSLQHLEVRVLRAVSLSRLFILLERLPSLQYLRLFGGYLPENEHHASPMVLRMLTRTTDPESCRFLPNLIRLHIEIGQNTALLTDEYLVLLRDMLASRARPASAMGKASAAATSHAITATPLSAGTTSSSDAMNTDTAPATLRDFVSDKVELLMDLPPGLLGYLQPVEYDSYGEVYRY</sequence>
<gene>
    <name evidence="2" type="ORF">BD626DRAFT_493622</name>
</gene>
<dbReference type="InterPro" id="IPR036047">
    <property type="entry name" value="F-box-like_dom_sf"/>
</dbReference>
<dbReference type="SUPFAM" id="SSF81383">
    <property type="entry name" value="F-box domain"/>
    <property type="match status" value="1"/>
</dbReference>
<evidence type="ECO:0000313" key="2">
    <source>
        <dbReference type="EMBL" id="TRM64058.1"/>
    </source>
</evidence>
<dbReference type="Proteomes" id="UP000320762">
    <property type="component" value="Unassembled WGS sequence"/>
</dbReference>
<feature type="region of interest" description="Disordered" evidence="1">
    <location>
        <begin position="1"/>
        <end position="25"/>
    </location>
</feature>
<dbReference type="SUPFAM" id="SSF52047">
    <property type="entry name" value="RNI-like"/>
    <property type="match status" value="1"/>
</dbReference>
<proteinExistence type="predicted"/>
<evidence type="ECO:0000313" key="3">
    <source>
        <dbReference type="Proteomes" id="UP000320762"/>
    </source>
</evidence>
<comment type="caution">
    <text evidence="2">The sequence shown here is derived from an EMBL/GenBank/DDBJ whole genome shotgun (WGS) entry which is preliminary data.</text>
</comment>